<reference evidence="2" key="1">
    <citation type="journal article" date="2023" name="Mol. Phylogenet. Evol.">
        <title>Genome-scale phylogeny and comparative genomics of the fungal order Sordariales.</title>
        <authorList>
            <person name="Hensen N."/>
            <person name="Bonometti L."/>
            <person name="Westerberg I."/>
            <person name="Brannstrom I.O."/>
            <person name="Guillou S."/>
            <person name="Cros-Aarteil S."/>
            <person name="Calhoun S."/>
            <person name="Haridas S."/>
            <person name="Kuo A."/>
            <person name="Mondo S."/>
            <person name="Pangilinan J."/>
            <person name="Riley R."/>
            <person name="LaButti K."/>
            <person name="Andreopoulos B."/>
            <person name="Lipzen A."/>
            <person name="Chen C."/>
            <person name="Yan M."/>
            <person name="Daum C."/>
            <person name="Ng V."/>
            <person name="Clum A."/>
            <person name="Steindorff A."/>
            <person name="Ohm R.A."/>
            <person name="Martin F."/>
            <person name="Silar P."/>
            <person name="Natvig D.O."/>
            <person name="Lalanne C."/>
            <person name="Gautier V."/>
            <person name="Ament-Velasquez S.L."/>
            <person name="Kruys A."/>
            <person name="Hutchinson M.I."/>
            <person name="Powell A.J."/>
            <person name="Barry K."/>
            <person name="Miller A.N."/>
            <person name="Grigoriev I.V."/>
            <person name="Debuchy R."/>
            <person name="Gladieux P."/>
            <person name="Hiltunen Thoren M."/>
            <person name="Johannesson H."/>
        </authorList>
    </citation>
    <scope>NUCLEOTIDE SEQUENCE</scope>
    <source>
        <strain evidence="2">CBS 232.78</strain>
    </source>
</reference>
<evidence type="ECO:0000313" key="2">
    <source>
        <dbReference type="EMBL" id="KAK3378011.1"/>
    </source>
</evidence>
<keyword evidence="2" id="KW-0808">Transferase</keyword>
<gene>
    <name evidence="2" type="ORF">B0H63DRAFT_525269</name>
</gene>
<name>A0AAE0NBV9_9PEZI</name>
<dbReference type="PANTHER" id="PTHR24359:SF37">
    <property type="entry name" value="PROTEIN KINASE DOMAIN-CONTAINING PROTEIN"/>
    <property type="match status" value="1"/>
</dbReference>
<dbReference type="InterPro" id="IPR011009">
    <property type="entry name" value="Kinase-like_dom_sf"/>
</dbReference>
<keyword evidence="2" id="KW-0418">Kinase</keyword>
<evidence type="ECO:0000259" key="1">
    <source>
        <dbReference type="PROSITE" id="PS50011"/>
    </source>
</evidence>
<evidence type="ECO:0000313" key="3">
    <source>
        <dbReference type="Proteomes" id="UP001285441"/>
    </source>
</evidence>
<dbReference type="Pfam" id="PF00069">
    <property type="entry name" value="Pkinase"/>
    <property type="match status" value="1"/>
</dbReference>
<accession>A0AAE0NBV9</accession>
<feature type="domain" description="Protein kinase" evidence="1">
    <location>
        <begin position="230"/>
        <end position="574"/>
    </location>
</feature>
<dbReference type="Gene3D" id="1.10.510.10">
    <property type="entry name" value="Transferase(Phosphotransferase) domain 1"/>
    <property type="match status" value="1"/>
</dbReference>
<dbReference type="PANTHER" id="PTHR24359">
    <property type="entry name" value="SERINE/THREONINE-PROTEIN KINASE SBK1"/>
    <property type="match status" value="1"/>
</dbReference>
<dbReference type="SUPFAM" id="SSF56112">
    <property type="entry name" value="Protein kinase-like (PK-like)"/>
    <property type="match status" value="1"/>
</dbReference>
<sequence length="597" mass="67735">MRPTRLPLSPPTRERVAQTVETQFEKYKNARSGNIGDVLRDSSSLLYSIPDSEEDCIPLLYPHALLVEFLNKEKLREVLEQLFETSGHSVGRGIDYYVEKICGNGKPDRFGEYGRLFAILALSEKSEQIFKFIDQGVGDSSLPLGRSEKFDKRALLYRKGESSEPLPFTQKWSAASRETFSYLQPRVNLPCFEHVSGGGVQHQDFQDNAIMPWIEYLPEPRGPQGSGAQSKAVSNGFGGGFCDIIRVVIHDGHHKFDGLSEAEITGPILSFAIKKLHTTEEEKFRKEVRMLSHFGGMDHTVRLLGTFSQKGQYSLIFPWAECDLTEYWRRVQVLSQEEWSVPNLARWISQQCCGILEALKNMHEASQDPNLNDDLLKADDAKKDDPDNSLFGRHGDLKPENILWFNDSADPDNIAAGRLVISDFGLSAANHKNSRTFTHPGNIAHTSTYAPPEIKFKIEGVHVSRACDIWSLGCVFLEFVTWLLGGGELVKRFEDSRYVHHEEVHVEMDFFWQSDGGSYVVKSQVVDWFKTLRGHENATSYTQDFLDIIQKDMLLIDKDKRLKSKELLKTFKALNKKCQDDEYCTPGIHLAFGRTSL</sequence>
<protein>
    <submittedName>
        <fullName evidence="2">Kinase-like domain-containing protein</fullName>
    </submittedName>
</protein>
<dbReference type="GO" id="GO:0004674">
    <property type="term" value="F:protein serine/threonine kinase activity"/>
    <property type="evidence" value="ECO:0007669"/>
    <property type="project" value="TreeGrafter"/>
</dbReference>
<dbReference type="GO" id="GO:0005524">
    <property type="term" value="F:ATP binding"/>
    <property type="evidence" value="ECO:0007669"/>
    <property type="project" value="InterPro"/>
</dbReference>
<organism evidence="2 3">
    <name type="scientific">Podospora didyma</name>
    <dbReference type="NCBI Taxonomy" id="330526"/>
    <lineage>
        <taxon>Eukaryota</taxon>
        <taxon>Fungi</taxon>
        <taxon>Dikarya</taxon>
        <taxon>Ascomycota</taxon>
        <taxon>Pezizomycotina</taxon>
        <taxon>Sordariomycetes</taxon>
        <taxon>Sordariomycetidae</taxon>
        <taxon>Sordariales</taxon>
        <taxon>Podosporaceae</taxon>
        <taxon>Podospora</taxon>
    </lineage>
</organism>
<dbReference type="Proteomes" id="UP001285441">
    <property type="component" value="Unassembled WGS sequence"/>
</dbReference>
<dbReference type="AlphaFoldDB" id="A0AAE0NBV9"/>
<dbReference type="SMART" id="SM00220">
    <property type="entry name" value="S_TKc"/>
    <property type="match status" value="1"/>
</dbReference>
<proteinExistence type="predicted"/>
<reference evidence="2" key="2">
    <citation type="submission" date="2023-06" db="EMBL/GenBank/DDBJ databases">
        <authorList>
            <consortium name="Lawrence Berkeley National Laboratory"/>
            <person name="Haridas S."/>
            <person name="Hensen N."/>
            <person name="Bonometti L."/>
            <person name="Westerberg I."/>
            <person name="Brannstrom I.O."/>
            <person name="Guillou S."/>
            <person name="Cros-Aarteil S."/>
            <person name="Calhoun S."/>
            <person name="Kuo A."/>
            <person name="Mondo S."/>
            <person name="Pangilinan J."/>
            <person name="Riley R."/>
            <person name="LaButti K."/>
            <person name="Andreopoulos B."/>
            <person name="Lipzen A."/>
            <person name="Chen C."/>
            <person name="Yanf M."/>
            <person name="Daum C."/>
            <person name="Ng V."/>
            <person name="Clum A."/>
            <person name="Steindorff A."/>
            <person name="Ohm R."/>
            <person name="Martin F."/>
            <person name="Silar P."/>
            <person name="Natvig D."/>
            <person name="Lalanne C."/>
            <person name="Gautier V."/>
            <person name="Ament-velasquez S.L."/>
            <person name="Kruys A."/>
            <person name="Hutchinson M.I."/>
            <person name="Powell A.J."/>
            <person name="Barry K."/>
            <person name="Miller A.N."/>
            <person name="Grigoriev I.V."/>
            <person name="Debuchy R."/>
            <person name="Gladieux P."/>
            <person name="Thoren M.H."/>
            <person name="Johannesson H."/>
        </authorList>
    </citation>
    <scope>NUCLEOTIDE SEQUENCE</scope>
    <source>
        <strain evidence="2">CBS 232.78</strain>
    </source>
</reference>
<dbReference type="CDD" id="cd00180">
    <property type="entry name" value="PKc"/>
    <property type="match status" value="1"/>
</dbReference>
<dbReference type="EMBL" id="JAULSW010000006">
    <property type="protein sequence ID" value="KAK3378011.1"/>
    <property type="molecule type" value="Genomic_DNA"/>
</dbReference>
<keyword evidence="3" id="KW-1185">Reference proteome</keyword>
<dbReference type="InterPro" id="IPR000719">
    <property type="entry name" value="Prot_kinase_dom"/>
</dbReference>
<dbReference type="PROSITE" id="PS50011">
    <property type="entry name" value="PROTEIN_KINASE_DOM"/>
    <property type="match status" value="1"/>
</dbReference>
<comment type="caution">
    <text evidence="2">The sequence shown here is derived from an EMBL/GenBank/DDBJ whole genome shotgun (WGS) entry which is preliminary data.</text>
</comment>